<gene>
    <name evidence="14" type="ORF">C7M84_020716</name>
</gene>
<keyword evidence="8" id="KW-0675">Receptor</keyword>
<evidence type="ECO:0000256" key="9">
    <source>
        <dbReference type="ARBA" id="ARBA00023180"/>
    </source>
</evidence>
<keyword evidence="5" id="KW-1133">Transmembrane helix</keyword>
<dbReference type="PANTHER" id="PTHR42643:SF38">
    <property type="entry name" value="IONOTROPIC RECEPTOR 100A"/>
    <property type="match status" value="1"/>
</dbReference>
<evidence type="ECO:0000256" key="10">
    <source>
        <dbReference type="ARBA" id="ARBA00023286"/>
    </source>
</evidence>
<keyword evidence="7" id="KW-0472">Membrane</keyword>
<feature type="region of interest" description="Disordered" evidence="12">
    <location>
        <begin position="196"/>
        <end position="241"/>
    </location>
</feature>
<evidence type="ECO:0000256" key="2">
    <source>
        <dbReference type="ARBA" id="ARBA00022448"/>
    </source>
</evidence>
<dbReference type="SUPFAM" id="SSF53850">
    <property type="entry name" value="Periplasmic binding protein-like II"/>
    <property type="match status" value="1"/>
</dbReference>
<protein>
    <submittedName>
        <fullName evidence="14">Protein CBR-GLR-5</fullName>
    </submittedName>
</protein>
<keyword evidence="2" id="KW-0813">Transport</keyword>
<keyword evidence="3" id="KW-1003">Cell membrane</keyword>
<proteinExistence type="predicted"/>
<reference evidence="14 15" key="2">
    <citation type="submission" date="2019-01" db="EMBL/GenBank/DDBJ databases">
        <title>The decoding of complex shrimp genome reveals the adaptation for benthos swimmer, frequently molting mechanism and breeding impact on genome.</title>
        <authorList>
            <person name="Sun Y."/>
            <person name="Gao Y."/>
            <person name="Yu Y."/>
        </authorList>
    </citation>
    <scope>NUCLEOTIDE SEQUENCE [LARGE SCALE GENOMIC DNA]</scope>
    <source>
        <tissue evidence="14">Muscle</tissue>
    </source>
</reference>
<evidence type="ECO:0000256" key="12">
    <source>
        <dbReference type="SAM" id="MobiDB-lite"/>
    </source>
</evidence>
<evidence type="ECO:0000256" key="6">
    <source>
        <dbReference type="ARBA" id="ARBA00023065"/>
    </source>
</evidence>
<dbReference type="GO" id="GO:0005886">
    <property type="term" value="C:plasma membrane"/>
    <property type="evidence" value="ECO:0007669"/>
    <property type="project" value="UniProtKB-SubCell"/>
</dbReference>
<dbReference type="EMBL" id="QCYY01004133">
    <property type="protein sequence ID" value="ROT61506.1"/>
    <property type="molecule type" value="Genomic_DNA"/>
</dbReference>
<keyword evidence="11" id="KW-0407">Ion channel</keyword>
<comment type="subcellular location">
    <subcellularLocation>
        <location evidence="1">Cell membrane</location>
        <topology evidence="1">Multi-pass membrane protein</topology>
    </subcellularLocation>
</comment>
<feature type="domain" description="Ionotropic glutamate receptor L-glutamate and glycine-binding" evidence="13">
    <location>
        <begin position="294"/>
        <end position="354"/>
    </location>
</feature>
<evidence type="ECO:0000313" key="15">
    <source>
        <dbReference type="Proteomes" id="UP000283509"/>
    </source>
</evidence>
<evidence type="ECO:0000256" key="1">
    <source>
        <dbReference type="ARBA" id="ARBA00004651"/>
    </source>
</evidence>
<evidence type="ECO:0000256" key="3">
    <source>
        <dbReference type="ARBA" id="ARBA00022475"/>
    </source>
</evidence>
<dbReference type="SMART" id="SM00918">
    <property type="entry name" value="Lig_chan-Glu_bd"/>
    <property type="match status" value="1"/>
</dbReference>
<reference evidence="14 15" key="1">
    <citation type="submission" date="2018-04" db="EMBL/GenBank/DDBJ databases">
        <authorList>
            <person name="Zhang X."/>
            <person name="Yuan J."/>
            <person name="Li F."/>
            <person name="Xiang J."/>
        </authorList>
    </citation>
    <scope>NUCLEOTIDE SEQUENCE [LARGE SCALE GENOMIC DNA]</scope>
    <source>
        <tissue evidence="14">Muscle</tissue>
    </source>
</reference>
<name>A0A423SBD5_PENVA</name>
<keyword evidence="6" id="KW-0406">Ion transport</keyword>
<dbReference type="OrthoDB" id="6382689at2759"/>
<comment type="caution">
    <text evidence="14">The sequence shown here is derived from an EMBL/GenBank/DDBJ whole genome shotgun (WGS) entry which is preliminary data.</text>
</comment>
<organism evidence="14 15">
    <name type="scientific">Penaeus vannamei</name>
    <name type="common">Whiteleg shrimp</name>
    <name type="synonym">Litopenaeus vannamei</name>
    <dbReference type="NCBI Taxonomy" id="6689"/>
    <lineage>
        <taxon>Eukaryota</taxon>
        <taxon>Metazoa</taxon>
        <taxon>Ecdysozoa</taxon>
        <taxon>Arthropoda</taxon>
        <taxon>Crustacea</taxon>
        <taxon>Multicrustacea</taxon>
        <taxon>Malacostraca</taxon>
        <taxon>Eumalacostraca</taxon>
        <taxon>Eucarida</taxon>
        <taxon>Decapoda</taxon>
        <taxon>Dendrobranchiata</taxon>
        <taxon>Penaeoidea</taxon>
        <taxon>Penaeidae</taxon>
        <taxon>Penaeus</taxon>
    </lineage>
</organism>
<evidence type="ECO:0000256" key="11">
    <source>
        <dbReference type="ARBA" id="ARBA00023303"/>
    </source>
</evidence>
<evidence type="ECO:0000256" key="7">
    <source>
        <dbReference type="ARBA" id="ARBA00023136"/>
    </source>
</evidence>
<sequence>MAVFLYLAQADNTEGNLKVESQSLFVSDFVAFYGIKHVCLVGEEETNKSGVKAISLIAGSAPLSYFSIIKTGIGFYRQDQQLSTSVNNVNITTQTIMSAISSCNGLIVFNLATATDQELFKKLFRGSDTRKRWLLISNRRFHELLKPVYLPLNNKLTVANFSQDGSSASLWESYQVDPQFPQRVVHVGRWTNARPSSTHLTFTPPHSQSHSPLSNNSQNQIQNDKEEPVSEKEGGAETGNKASFTIHSTVSNGVEVRTKHLRFGVLEAPVDDPHLRRQDLTGVHLRCTTMQLPPMTMLENNIDGSVTVHGITGKFFDTMKSIMNFTYTCHAVKDGQFGAFVDGEWTGMVKEVIQGVANISVGNLAITQQRNSAVDFLIGTISAG</sequence>
<keyword evidence="9" id="KW-0325">Glycoprotein</keyword>
<dbReference type="InterPro" id="IPR052192">
    <property type="entry name" value="Insect_Ionotropic_Sensory_Rcpt"/>
</dbReference>
<evidence type="ECO:0000256" key="4">
    <source>
        <dbReference type="ARBA" id="ARBA00022692"/>
    </source>
</evidence>
<keyword evidence="10" id="KW-1071">Ligand-gated ion channel</keyword>
<evidence type="ECO:0000256" key="5">
    <source>
        <dbReference type="ARBA" id="ARBA00022989"/>
    </source>
</evidence>
<dbReference type="AlphaFoldDB" id="A0A423SBD5"/>
<feature type="compositionally biased region" description="Basic and acidic residues" evidence="12">
    <location>
        <begin position="223"/>
        <end position="235"/>
    </location>
</feature>
<dbReference type="InterPro" id="IPR019594">
    <property type="entry name" value="Glu/Gly-bd"/>
</dbReference>
<keyword evidence="15" id="KW-1185">Reference proteome</keyword>
<dbReference type="Gene3D" id="3.40.190.10">
    <property type="entry name" value="Periplasmic binding protein-like II"/>
    <property type="match status" value="1"/>
</dbReference>
<dbReference type="PANTHER" id="PTHR42643">
    <property type="entry name" value="IONOTROPIC RECEPTOR 20A-RELATED"/>
    <property type="match status" value="1"/>
</dbReference>
<evidence type="ECO:0000259" key="13">
    <source>
        <dbReference type="SMART" id="SM00918"/>
    </source>
</evidence>
<dbReference type="GO" id="GO:0015276">
    <property type="term" value="F:ligand-gated monoatomic ion channel activity"/>
    <property type="evidence" value="ECO:0007669"/>
    <property type="project" value="InterPro"/>
</dbReference>
<keyword evidence="4" id="KW-0812">Transmembrane</keyword>
<dbReference type="Pfam" id="PF10613">
    <property type="entry name" value="Lig_chan-Glu_bd"/>
    <property type="match status" value="1"/>
</dbReference>
<accession>A0A423SBD5</accession>
<evidence type="ECO:0000313" key="14">
    <source>
        <dbReference type="EMBL" id="ROT61506.1"/>
    </source>
</evidence>
<evidence type="ECO:0000256" key="8">
    <source>
        <dbReference type="ARBA" id="ARBA00023170"/>
    </source>
</evidence>
<feature type="compositionally biased region" description="Polar residues" evidence="12">
    <location>
        <begin position="196"/>
        <end position="222"/>
    </location>
</feature>
<dbReference type="Proteomes" id="UP000283509">
    <property type="component" value="Unassembled WGS sequence"/>
</dbReference>